<dbReference type="OrthoDB" id="8066003at2"/>
<evidence type="ECO:0000256" key="2">
    <source>
        <dbReference type="ARBA" id="ARBA00023125"/>
    </source>
</evidence>
<feature type="domain" description="HTH gntR-type" evidence="4">
    <location>
        <begin position="24"/>
        <end position="91"/>
    </location>
</feature>
<dbReference type="Pfam" id="PF00392">
    <property type="entry name" value="GntR"/>
    <property type="match status" value="1"/>
</dbReference>
<name>A1BB39_PARDP</name>
<dbReference type="HOGENOM" id="CLU_071276_0_0_5"/>
<evidence type="ECO:0000256" key="3">
    <source>
        <dbReference type="ARBA" id="ARBA00023163"/>
    </source>
</evidence>
<reference evidence="6" key="1">
    <citation type="submission" date="2006-12" db="EMBL/GenBank/DDBJ databases">
        <title>Complete sequence of plasmid 1 of Paracoccus denitrificans PD1222.</title>
        <authorList>
            <person name="Copeland A."/>
            <person name="Lucas S."/>
            <person name="Lapidus A."/>
            <person name="Barry K."/>
            <person name="Detter J.C."/>
            <person name="Glavina del Rio T."/>
            <person name="Hammon N."/>
            <person name="Israni S."/>
            <person name="Dalin E."/>
            <person name="Tice H."/>
            <person name="Pitluck S."/>
            <person name="Munk A.C."/>
            <person name="Brettin T."/>
            <person name="Bruce D."/>
            <person name="Han C."/>
            <person name="Tapia R."/>
            <person name="Gilna P."/>
            <person name="Schmutz J."/>
            <person name="Larimer F."/>
            <person name="Land M."/>
            <person name="Hauser L."/>
            <person name="Kyrpides N."/>
            <person name="Lykidis A."/>
            <person name="Spiro S."/>
            <person name="Richardson D.J."/>
            <person name="Moir J.W.B."/>
            <person name="Ferguson S.J."/>
            <person name="van Spanning R.J.M."/>
            <person name="Richardson P."/>
        </authorList>
    </citation>
    <scope>NUCLEOTIDE SEQUENCE [LARGE SCALE GENOMIC DNA]</scope>
    <source>
        <strain evidence="6">Pd 1222</strain>
        <plasmid evidence="6">pPD1222</plasmid>
    </source>
</reference>
<dbReference type="AlphaFoldDB" id="A1BB39"/>
<dbReference type="InterPro" id="IPR008920">
    <property type="entry name" value="TF_FadR/GntR_C"/>
</dbReference>
<dbReference type="EMBL" id="CP000491">
    <property type="protein sequence ID" value="ABL72733.1"/>
    <property type="molecule type" value="Genomic_DNA"/>
</dbReference>
<dbReference type="SMART" id="SM00345">
    <property type="entry name" value="HTH_GNTR"/>
    <property type="match status" value="1"/>
</dbReference>
<dbReference type="KEGG" id="pde:Pden_4672"/>
<dbReference type="Gene3D" id="1.10.10.10">
    <property type="entry name" value="Winged helix-like DNA-binding domain superfamily/Winged helix DNA-binding domain"/>
    <property type="match status" value="1"/>
</dbReference>
<evidence type="ECO:0000256" key="1">
    <source>
        <dbReference type="ARBA" id="ARBA00023015"/>
    </source>
</evidence>
<dbReference type="InterPro" id="IPR036388">
    <property type="entry name" value="WH-like_DNA-bd_sf"/>
</dbReference>
<protein>
    <submittedName>
        <fullName evidence="5">Transcriptional regulator, GntR family</fullName>
    </submittedName>
</protein>
<keyword evidence="6" id="KW-1185">Reference proteome</keyword>
<accession>A1BB39</accession>
<geneLocation type="plasmid" evidence="6">
    <name>pPD1222</name>
</geneLocation>
<dbReference type="SUPFAM" id="SSF46785">
    <property type="entry name" value="Winged helix' DNA-binding domain"/>
    <property type="match status" value="1"/>
</dbReference>
<dbReference type="Gene3D" id="1.20.120.530">
    <property type="entry name" value="GntR ligand-binding domain-like"/>
    <property type="match status" value="1"/>
</dbReference>
<dbReference type="Pfam" id="PF07729">
    <property type="entry name" value="FCD"/>
    <property type="match status" value="1"/>
</dbReference>
<dbReference type="InterPro" id="IPR036390">
    <property type="entry name" value="WH_DNA-bd_sf"/>
</dbReference>
<keyword evidence="3" id="KW-0804">Transcription</keyword>
<proteinExistence type="predicted"/>
<dbReference type="GO" id="GO:0003677">
    <property type="term" value="F:DNA binding"/>
    <property type="evidence" value="ECO:0007669"/>
    <property type="project" value="UniProtKB-KW"/>
</dbReference>
<evidence type="ECO:0000313" key="5">
    <source>
        <dbReference type="EMBL" id="ABL72733.1"/>
    </source>
</evidence>
<keyword evidence="1" id="KW-0805">Transcription regulation</keyword>
<evidence type="ECO:0000259" key="4">
    <source>
        <dbReference type="PROSITE" id="PS50949"/>
    </source>
</evidence>
<evidence type="ECO:0000313" key="6">
    <source>
        <dbReference type="Proteomes" id="UP000000361"/>
    </source>
</evidence>
<dbReference type="PROSITE" id="PS50949">
    <property type="entry name" value="HTH_GNTR"/>
    <property type="match status" value="1"/>
</dbReference>
<dbReference type="Proteomes" id="UP000000361">
    <property type="component" value="Chromosome 1"/>
</dbReference>
<dbReference type="EnsemblBacteria" id="ABL72733">
    <property type="protein sequence ID" value="ABL72733"/>
    <property type="gene ID" value="Pden_4672"/>
</dbReference>
<keyword evidence="5" id="KW-0614">Plasmid</keyword>
<dbReference type="SUPFAM" id="SSF48008">
    <property type="entry name" value="GntR ligand-binding domain-like"/>
    <property type="match status" value="1"/>
</dbReference>
<sequence>MADRSRNLTSQSPEALAGSAVTAGPAYATIEARIRKSIEAGALPDGTVLLEGPLAALFGSSRSPVKRALSALEEDGLLSRFDGRGLLVGNKGIPRRVKILPDMLLLDDDEGLNAKSFAWQPHYYDFEREIILRSVFGRARVNELALARHLDVSRTVAHDLLIHAREVGIVYKDDGSRWWIVPLDEARFDNLYELRILLEPVAMTSAIGRIPDERLDEIEARLHRVQERFPAVTGADLDLLESDLHIDCIGHGCNPEIIEALKRSHCILVAGKHIQLALGSDARVDPFMDEHLEIVAALRAQDPIAVRETLVRHLELSAEKAVHRLAAFRGSQRVAELPYILEP</sequence>
<gene>
    <name evidence="5" type="ordered locus">Pden_4672</name>
</gene>
<keyword evidence="2" id="KW-0238">DNA-binding</keyword>
<dbReference type="InterPro" id="IPR000524">
    <property type="entry name" value="Tscrpt_reg_HTH_GntR"/>
</dbReference>
<dbReference type="eggNOG" id="COG2188">
    <property type="taxonomic scope" value="Bacteria"/>
</dbReference>
<organism evidence="5 6">
    <name type="scientific">Paracoccus denitrificans (strain Pd 1222)</name>
    <dbReference type="NCBI Taxonomy" id="318586"/>
    <lineage>
        <taxon>Bacteria</taxon>
        <taxon>Pseudomonadati</taxon>
        <taxon>Pseudomonadota</taxon>
        <taxon>Alphaproteobacteria</taxon>
        <taxon>Rhodobacterales</taxon>
        <taxon>Paracoccaceae</taxon>
        <taxon>Paracoccus</taxon>
    </lineage>
</organism>
<dbReference type="SMART" id="SM00895">
    <property type="entry name" value="FCD"/>
    <property type="match status" value="1"/>
</dbReference>
<dbReference type="PANTHER" id="PTHR43537:SF5">
    <property type="entry name" value="UXU OPERON TRANSCRIPTIONAL REGULATOR"/>
    <property type="match status" value="1"/>
</dbReference>
<dbReference type="PANTHER" id="PTHR43537">
    <property type="entry name" value="TRANSCRIPTIONAL REGULATOR, GNTR FAMILY"/>
    <property type="match status" value="1"/>
</dbReference>
<dbReference type="InterPro" id="IPR011711">
    <property type="entry name" value="GntR_C"/>
</dbReference>
<dbReference type="eggNOG" id="COG1802">
    <property type="taxonomic scope" value="Bacteria"/>
</dbReference>
<dbReference type="GO" id="GO:0003700">
    <property type="term" value="F:DNA-binding transcription factor activity"/>
    <property type="evidence" value="ECO:0007669"/>
    <property type="project" value="InterPro"/>
</dbReference>